<name>A0A850EPE0_9BACL</name>
<comment type="caution">
    <text evidence="1">The sequence shown here is derived from an EMBL/GenBank/DDBJ whole genome shotgun (WGS) entry which is preliminary data.</text>
</comment>
<gene>
    <name evidence="1" type="ORF">HPT30_06025</name>
</gene>
<sequence>MRVTDFTMIKKLFHITKRNGFSHDEIQTIKNNFGELPQVFIDYYLELGKDERLNHTQDSLIKPEQLQYFKHSEYLIFYCENQRVCVWGIHKNDLSRSNPPVYMSYDEKIWKKDFETLTDFFHAMAYLQTVFALEYGCESFYSIEQTDLDFIRGNFNNKGFSFRHWIGIEFYGNYDDSIITVMKNNDSFDLIYASSNKEHFDEMDRVLSKRGEVI</sequence>
<keyword evidence="2" id="KW-1185">Reference proteome</keyword>
<dbReference type="AlphaFoldDB" id="A0A850EPE0"/>
<reference evidence="1" key="1">
    <citation type="submission" date="2020-06" db="EMBL/GenBank/DDBJ databases">
        <title>Paenibacillus sp. nov., isolated from soil.</title>
        <authorList>
            <person name="Seo Y.L."/>
        </authorList>
    </citation>
    <scope>NUCLEOTIDE SEQUENCE [LARGE SCALE GENOMIC DNA]</scope>
    <source>
        <strain evidence="1">JW14</strain>
    </source>
</reference>
<evidence type="ECO:0008006" key="3">
    <source>
        <dbReference type="Google" id="ProtNLM"/>
    </source>
</evidence>
<evidence type="ECO:0000313" key="2">
    <source>
        <dbReference type="Proteomes" id="UP000564806"/>
    </source>
</evidence>
<proteinExistence type="predicted"/>
<dbReference type="Proteomes" id="UP000564806">
    <property type="component" value="Unassembled WGS sequence"/>
</dbReference>
<accession>A0A850EPE0</accession>
<protein>
    <recommendedName>
        <fullName evidence="3">SMI1/KNR4 family protein</fullName>
    </recommendedName>
</protein>
<dbReference type="RefSeq" id="WP_175370526.1">
    <property type="nucleotide sequence ID" value="NZ_JABWCS010000194.1"/>
</dbReference>
<evidence type="ECO:0000313" key="1">
    <source>
        <dbReference type="EMBL" id="NUU59911.1"/>
    </source>
</evidence>
<dbReference type="EMBL" id="JABWCS010000194">
    <property type="protein sequence ID" value="NUU59911.1"/>
    <property type="molecule type" value="Genomic_DNA"/>
</dbReference>
<organism evidence="1 2">
    <name type="scientific">Paenibacillus agri</name>
    <dbReference type="NCBI Taxonomy" id="2744309"/>
    <lineage>
        <taxon>Bacteria</taxon>
        <taxon>Bacillati</taxon>
        <taxon>Bacillota</taxon>
        <taxon>Bacilli</taxon>
        <taxon>Bacillales</taxon>
        <taxon>Paenibacillaceae</taxon>
        <taxon>Paenibacillus</taxon>
    </lineage>
</organism>